<dbReference type="Proteomes" id="UP001338125">
    <property type="component" value="Unassembled WGS sequence"/>
</dbReference>
<dbReference type="PANTHER" id="PTHR46402">
    <property type="entry name" value="SET AND MYND DOMAIN-CONTAINING PROTEIN 5"/>
    <property type="match status" value="1"/>
</dbReference>
<evidence type="ECO:0000313" key="10">
    <source>
        <dbReference type="Proteomes" id="UP001338125"/>
    </source>
</evidence>
<feature type="domain" description="SET" evidence="8">
    <location>
        <begin position="50"/>
        <end position="204"/>
    </location>
</feature>
<proteinExistence type="predicted"/>
<evidence type="ECO:0000256" key="7">
    <source>
        <dbReference type="SAM" id="MobiDB-lite"/>
    </source>
</evidence>
<keyword evidence="10" id="KW-1185">Reference proteome</keyword>
<evidence type="ECO:0000259" key="8">
    <source>
        <dbReference type="PROSITE" id="PS50280"/>
    </source>
</evidence>
<dbReference type="SMART" id="SM00317">
    <property type="entry name" value="SET"/>
    <property type="match status" value="1"/>
</dbReference>
<evidence type="ECO:0000256" key="5">
    <source>
        <dbReference type="ARBA" id="ARBA00044528"/>
    </source>
</evidence>
<sequence>MSALKRPMVNDLQPAETEAPEKELSIATTTSISHDEKTQQAIARSLRNWEAVTIRETGNNCGRGVYANADFEKGHRIIVERPILSCIHWMLRNGRRTVSEDWVKLPLEKQQTITSYFTRLSSIPTGTSLTPQHKKQLEKFIEEYGFWDPQRARAHVYLLVSHINHACISCANAEQWTDSEWPHRINVKLVRPIKAGEELFINYNRKTPFGCAVCGPPRFRDRLKDFGCGLFR</sequence>
<dbReference type="Gene3D" id="2.170.270.10">
    <property type="entry name" value="SET domain"/>
    <property type="match status" value="1"/>
</dbReference>
<protein>
    <recommendedName>
        <fullName evidence="5">Histone-lysine N-methyltransferase SET5</fullName>
    </recommendedName>
    <alternativeName>
        <fullName evidence="4">SET domain-containing protein 5</fullName>
    </alternativeName>
</protein>
<evidence type="ECO:0000256" key="6">
    <source>
        <dbReference type="ARBA" id="ARBA00048619"/>
    </source>
</evidence>
<evidence type="ECO:0000256" key="1">
    <source>
        <dbReference type="ARBA" id="ARBA00022603"/>
    </source>
</evidence>
<dbReference type="InterPro" id="IPR046341">
    <property type="entry name" value="SET_dom_sf"/>
</dbReference>
<keyword evidence="1" id="KW-0489">Methyltransferase</keyword>
<evidence type="ECO:0000313" key="9">
    <source>
        <dbReference type="EMBL" id="KAK5990531.1"/>
    </source>
</evidence>
<evidence type="ECO:0000256" key="2">
    <source>
        <dbReference type="ARBA" id="ARBA00022679"/>
    </source>
</evidence>
<comment type="catalytic activity">
    <reaction evidence="6">
        <text>L-lysyl-[histone] + S-adenosyl-L-methionine = N(6)-methyl-L-lysyl-[histone] + S-adenosyl-L-homocysteine + H(+)</text>
        <dbReference type="Rhea" id="RHEA:10024"/>
        <dbReference type="Rhea" id="RHEA-COMP:9845"/>
        <dbReference type="Rhea" id="RHEA-COMP:9846"/>
        <dbReference type="ChEBI" id="CHEBI:15378"/>
        <dbReference type="ChEBI" id="CHEBI:29969"/>
        <dbReference type="ChEBI" id="CHEBI:57856"/>
        <dbReference type="ChEBI" id="CHEBI:59789"/>
        <dbReference type="ChEBI" id="CHEBI:61929"/>
    </reaction>
    <physiologicalReaction direction="left-to-right" evidence="6">
        <dbReference type="Rhea" id="RHEA:10025"/>
    </physiologicalReaction>
</comment>
<reference evidence="9 10" key="1">
    <citation type="submission" date="2024-01" db="EMBL/GenBank/DDBJ databases">
        <title>Complete genome of Cladobotryum mycophilum ATHUM6906.</title>
        <authorList>
            <person name="Christinaki A.C."/>
            <person name="Myridakis A.I."/>
            <person name="Kouvelis V.N."/>
        </authorList>
    </citation>
    <scope>NUCLEOTIDE SEQUENCE [LARGE SCALE GENOMIC DNA]</scope>
    <source>
        <strain evidence="9 10">ATHUM6906</strain>
    </source>
</reference>
<dbReference type="SUPFAM" id="SSF82199">
    <property type="entry name" value="SET domain"/>
    <property type="match status" value="1"/>
</dbReference>
<dbReference type="InterPro" id="IPR001214">
    <property type="entry name" value="SET_dom"/>
</dbReference>
<dbReference type="EMBL" id="JAVFKD010000014">
    <property type="protein sequence ID" value="KAK5990531.1"/>
    <property type="molecule type" value="Genomic_DNA"/>
</dbReference>
<comment type="caution">
    <text evidence="9">The sequence shown here is derived from an EMBL/GenBank/DDBJ whole genome shotgun (WGS) entry which is preliminary data.</text>
</comment>
<evidence type="ECO:0000256" key="3">
    <source>
        <dbReference type="ARBA" id="ARBA00022691"/>
    </source>
</evidence>
<name>A0ABR0SFS5_9HYPO</name>
<gene>
    <name evidence="9" type="ORF">PT974_08800</name>
</gene>
<keyword evidence="3" id="KW-0949">S-adenosyl-L-methionine</keyword>
<feature type="region of interest" description="Disordered" evidence="7">
    <location>
        <begin position="1"/>
        <end position="23"/>
    </location>
</feature>
<accession>A0ABR0SFS5</accession>
<evidence type="ECO:0000256" key="4">
    <source>
        <dbReference type="ARBA" id="ARBA00042380"/>
    </source>
</evidence>
<dbReference type="PANTHER" id="PTHR46402:SF2">
    <property type="entry name" value="HISTONE-LYSINE N-TRIMETHYLTRANSFERASE SMYD5"/>
    <property type="match status" value="1"/>
</dbReference>
<organism evidence="9 10">
    <name type="scientific">Cladobotryum mycophilum</name>
    <dbReference type="NCBI Taxonomy" id="491253"/>
    <lineage>
        <taxon>Eukaryota</taxon>
        <taxon>Fungi</taxon>
        <taxon>Dikarya</taxon>
        <taxon>Ascomycota</taxon>
        <taxon>Pezizomycotina</taxon>
        <taxon>Sordariomycetes</taxon>
        <taxon>Hypocreomycetidae</taxon>
        <taxon>Hypocreales</taxon>
        <taxon>Hypocreaceae</taxon>
        <taxon>Cladobotryum</taxon>
    </lineage>
</organism>
<keyword evidence="2" id="KW-0808">Transferase</keyword>
<dbReference type="Pfam" id="PF00856">
    <property type="entry name" value="SET"/>
    <property type="match status" value="1"/>
</dbReference>
<dbReference type="PROSITE" id="PS50280">
    <property type="entry name" value="SET"/>
    <property type="match status" value="1"/>
</dbReference>